<feature type="transmembrane region" description="Helical" evidence="1">
    <location>
        <begin position="171"/>
        <end position="198"/>
    </location>
</feature>
<reference evidence="2 3" key="1">
    <citation type="submission" date="2020-08" db="EMBL/GenBank/DDBJ databases">
        <authorList>
            <person name="Liu C."/>
            <person name="Sun Q."/>
        </authorList>
    </citation>
    <scope>NUCLEOTIDE SEQUENCE [LARGE SCALE GENOMIC DNA]</scope>
    <source>
        <strain evidence="2 3">N22</strain>
    </source>
</reference>
<organism evidence="2 3">
    <name type="scientific">Gordonibacter massiliensis</name>
    <name type="common">ex Traore et al. 2017</name>
    <dbReference type="NCBI Taxonomy" id="1841863"/>
    <lineage>
        <taxon>Bacteria</taxon>
        <taxon>Bacillati</taxon>
        <taxon>Actinomycetota</taxon>
        <taxon>Coriobacteriia</taxon>
        <taxon>Eggerthellales</taxon>
        <taxon>Eggerthellaceae</taxon>
        <taxon>Gordonibacter</taxon>
    </lineage>
</organism>
<protein>
    <submittedName>
        <fullName evidence="2">Tetraspanin family protein</fullName>
    </submittedName>
</protein>
<dbReference type="EMBL" id="JACMSE010000001">
    <property type="protein sequence ID" value="MBC2888108.1"/>
    <property type="molecule type" value="Genomic_DNA"/>
</dbReference>
<name>A0A842JDP3_9ACTN</name>
<feature type="transmembrane region" description="Helical" evidence="1">
    <location>
        <begin position="12"/>
        <end position="39"/>
    </location>
</feature>
<evidence type="ECO:0000256" key="1">
    <source>
        <dbReference type="SAM" id="Phobius"/>
    </source>
</evidence>
<dbReference type="AlphaFoldDB" id="A0A842JDP3"/>
<sequence>MAHPPRTGNQKALYITSVIMIVFGILVTISGIVIIAAGASAGPLGIDEPLNVGGTDTTAGLVTTVVGSLVVVLGLIELIVAVLGIRGANDASKIGPYRALSWGISIVLFAMFVYTWVNHGSIFRDPFLFIGDIIYLIFCTTLADQVKRDRDRGIVGEPEAERSGSQKALRVIAIVLIVFAIVTLLVSAAMMALAVFSMANGIGIDYTVDLNGQSVSSLVLVMSFAIVLIISSVIDLVVGIFGLRGANDPRKIKPFFVLCIISLVLCVIGIGWSLAQGTFASSGSSDVVELLITGVCTWLSYDIMRKRPALDPAGAGKAS</sequence>
<keyword evidence="1" id="KW-0472">Membrane</keyword>
<dbReference type="RefSeq" id="WP_185904092.1">
    <property type="nucleotide sequence ID" value="NZ_JACMSE010000001.1"/>
</dbReference>
<keyword evidence="1" id="KW-0812">Transmembrane</keyword>
<keyword evidence="1" id="KW-1133">Transmembrane helix</keyword>
<proteinExistence type="predicted"/>
<evidence type="ECO:0000313" key="2">
    <source>
        <dbReference type="EMBL" id="MBC2888108.1"/>
    </source>
</evidence>
<feature type="transmembrane region" description="Helical" evidence="1">
    <location>
        <begin position="59"/>
        <end position="85"/>
    </location>
</feature>
<keyword evidence="3" id="KW-1185">Reference proteome</keyword>
<feature type="transmembrane region" description="Helical" evidence="1">
    <location>
        <begin position="218"/>
        <end position="243"/>
    </location>
</feature>
<feature type="transmembrane region" description="Helical" evidence="1">
    <location>
        <begin position="255"/>
        <end position="275"/>
    </location>
</feature>
<comment type="caution">
    <text evidence="2">The sequence shown here is derived from an EMBL/GenBank/DDBJ whole genome shotgun (WGS) entry which is preliminary data.</text>
</comment>
<gene>
    <name evidence="2" type="ORF">H7313_01910</name>
</gene>
<evidence type="ECO:0000313" key="3">
    <source>
        <dbReference type="Proteomes" id="UP000587396"/>
    </source>
</evidence>
<accession>A0A842JDP3</accession>
<feature type="transmembrane region" description="Helical" evidence="1">
    <location>
        <begin position="97"/>
        <end position="117"/>
    </location>
</feature>
<dbReference type="Proteomes" id="UP000587396">
    <property type="component" value="Unassembled WGS sequence"/>
</dbReference>
<feature type="transmembrane region" description="Helical" evidence="1">
    <location>
        <begin position="123"/>
        <end position="143"/>
    </location>
</feature>